<dbReference type="EMBL" id="JADGJD010001684">
    <property type="protein sequence ID" value="KAJ3038928.1"/>
    <property type="molecule type" value="Genomic_DNA"/>
</dbReference>
<evidence type="ECO:0000256" key="2">
    <source>
        <dbReference type="SAM" id="MobiDB-lite"/>
    </source>
</evidence>
<sequence>MGSTNTQLYHAPPTASTTGRAGTAMTNYTEDGLTAVMPKQTPPRPPPENLEAYLNRDKEGGLEGVNGSTEMGHPPVEAWPPVDSANTAQDLLQIFTESELRNRFTGILPSTERHLQELSDHISAQTAKLHLGNITYQQETDDTFDGNLSGMKLIIQDENGRDSTDQKAEESYGAMSRDLMMSGEWSSGAGQALRSAPAISTDELAEGRNIFREYRDQGGEGRVVTDGVKDVGKRKSVFITDLSVPERFKSMETSATHRYEEGPVSTSKLLEVGSKMATFPGFEAAPTPLPNAIEPKAEILTAIRTRKDPLLNRRLKRLFTCHQSQSILLDAFWYAFLAIWNNNTNNTNDITTSATSTPPRKHDKPTSAHPPNSKSIFHNPDDIPPVSEESLNQTEEEEDENPSKTKSKEEQHKHPPRTIVAQPPKLHVDDFEEPTHKLFSRIAQNYVKMFVRTEMGDKDGFVQLFPDILAQSIFLSYCDCFPSSIKRFDAEFQARICDLVTEWVVGIKPHIPHCVRWKSPEVGKRWTGDGGGVFGSE</sequence>
<feature type="compositionally biased region" description="Basic and acidic residues" evidence="2">
    <location>
        <begin position="401"/>
        <end position="413"/>
    </location>
</feature>
<keyword evidence="4" id="KW-1185">Reference proteome</keyword>
<dbReference type="Pfam" id="PF14922">
    <property type="entry name" value="FWWh"/>
    <property type="match status" value="2"/>
</dbReference>
<comment type="caution">
    <text evidence="3">The sequence shown here is derived from an EMBL/GenBank/DDBJ whole genome shotgun (WGS) entry which is preliminary data.</text>
</comment>
<evidence type="ECO:0000313" key="4">
    <source>
        <dbReference type="Proteomes" id="UP001212841"/>
    </source>
</evidence>
<dbReference type="PANTHER" id="PTHR33560">
    <property type="entry name" value="PROTEIN FAM227B"/>
    <property type="match status" value="1"/>
</dbReference>
<feature type="region of interest" description="Disordered" evidence="2">
    <location>
        <begin position="345"/>
        <end position="425"/>
    </location>
</feature>
<protein>
    <submittedName>
        <fullName evidence="3">Uncharacterized protein</fullName>
    </submittedName>
</protein>
<dbReference type="InterPro" id="IPR029417">
    <property type="entry name" value="FAM227"/>
</dbReference>
<evidence type="ECO:0000313" key="3">
    <source>
        <dbReference type="EMBL" id="KAJ3038928.1"/>
    </source>
</evidence>
<feature type="non-terminal residue" evidence="3">
    <location>
        <position position="537"/>
    </location>
</feature>
<gene>
    <name evidence="3" type="ORF">HK097_002994</name>
</gene>
<accession>A0AAD5S5B1</accession>
<reference evidence="3" key="1">
    <citation type="submission" date="2020-05" db="EMBL/GenBank/DDBJ databases">
        <title>Phylogenomic resolution of chytrid fungi.</title>
        <authorList>
            <person name="Stajich J.E."/>
            <person name="Amses K."/>
            <person name="Simmons R."/>
            <person name="Seto K."/>
            <person name="Myers J."/>
            <person name="Bonds A."/>
            <person name="Quandt C.A."/>
            <person name="Barry K."/>
            <person name="Liu P."/>
            <person name="Grigoriev I."/>
            <person name="Longcore J.E."/>
            <person name="James T.Y."/>
        </authorList>
    </citation>
    <scope>NUCLEOTIDE SEQUENCE</scope>
    <source>
        <strain evidence="3">JEL0318</strain>
    </source>
</reference>
<feature type="compositionally biased region" description="Low complexity" evidence="2">
    <location>
        <begin position="345"/>
        <end position="357"/>
    </location>
</feature>
<name>A0AAD5S5B1_9FUNG</name>
<organism evidence="3 4">
    <name type="scientific">Rhizophlyctis rosea</name>
    <dbReference type="NCBI Taxonomy" id="64517"/>
    <lineage>
        <taxon>Eukaryota</taxon>
        <taxon>Fungi</taxon>
        <taxon>Fungi incertae sedis</taxon>
        <taxon>Chytridiomycota</taxon>
        <taxon>Chytridiomycota incertae sedis</taxon>
        <taxon>Chytridiomycetes</taxon>
        <taxon>Rhizophlyctidales</taxon>
        <taxon>Rhizophlyctidaceae</taxon>
        <taxon>Rhizophlyctis</taxon>
    </lineage>
</organism>
<dbReference type="AlphaFoldDB" id="A0AAD5S5B1"/>
<feature type="region of interest" description="Disordered" evidence="2">
    <location>
        <begin position="1"/>
        <end position="24"/>
    </location>
</feature>
<dbReference type="PANTHER" id="PTHR33560:SF1">
    <property type="entry name" value="PROTEIN FAM227A"/>
    <property type="match status" value="1"/>
</dbReference>
<proteinExistence type="inferred from homology"/>
<evidence type="ECO:0000256" key="1">
    <source>
        <dbReference type="ARBA" id="ARBA00008666"/>
    </source>
</evidence>
<comment type="similarity">
    <text evidence="1">Belongs to the FAM227 family.</text>
</comment>
<dbReference type="Proteomes" id="UP001212841">
    <property type="component" value="Unassembled WGS sequence"/>
</dbReference>